<dbReference type="RefSeq" id="WP_066252833.1">
    <property type="nucleotide sequence ID" value="NZ_VSKL01000002.1"/>
</dbReference>
<accession>A0A5D0QVK4</accession>
<dbReference type="OrthoDB" id="1494257at2"/>
<protein>
    <submittedName>
        <fullName evidence="1">Uncharacterized protein</fullName>
    </submittedName>
</protein>
<proteinExistence type="predicted"/>
<dbReference type="EMBL" id="VSKL01000002">
    <property type="protein sequence ID" value="TYB73227.1"/>
    <property type="molecule type" value="Genomic_DNA"/>
</dbReference>
<comment type="caution">
    <text evidence="1">The sequence shown here is derived from an EMBL/GenBank/DDBJ whole genome shotgun (WGS) entry which is preliminary data.</text>
</comment>
<evidence type="ECO:0000313" key="2">
    <source>
        <dbReference type="Proteomes" id="UP000324358"/>
    </source>
</evidence>
<sequence>MKNLILGFSVIALLTSCGDTTTKTTQVGQNTFVHQEKVFRIIDNEITELGNLKTDTITKSTVLNPKLKNYGEIGLDYVKKGASSNLTAVYRGDILYFKMEIEGLNDLREKYSGGGLSINFLDEYGFQIHSTTTEMNELIRIVGYDNETMNFEYNGKTQMSSEVYKAISTYSVSSFLRKKGKYGY</sequence>
<dbReference type="AlphaFoldDB" id="A0A5D0QVK4"/>
<reference evidence="1 2" key="1">
    <citation type="submission" date="2019-08" db="EMBL/GenBank/DDBJ databases">
        <title>Genomes of Antarctic Bizionia species.</title>
        <authorList>
            <person name="Bowman J.P."/>
        </authorList>
    </citation>
    <scope>NUCLEOTIDE SEQUENCE [LARGE SCALE GENOMIC DNA]</scope>
    <source>
        <strain evidence="1 2">APA-1</strain>
    </source>
</reference>
<name>A0A5D0QVK4_9FLAO</name>
<keyword evidence="2" id="KW-1185">Reference proteome</keyword>
<organism evidence="1 2">
    <name type="scientific">Bizionia algoritergicola</name>
    <dbReference type="NCBI Taxonomy" id="291187"/>
    <lineage>
        <taxon>Bacteria</taxon>
        <taxon>Pseudomonadati</taxon>
        <taxon>Bacteroidota</taxon>
        <taxon>Flavobacteriia</taxon>
        <taxon>Flavobacteriales</taxon>
        <taxon>Flavobacteriaceae</taxon>
        <taxon>Bizionia</taxon>
    </lineage>
</organism>
<gene>
    <name evidence="1" type="ORF">ES675_06070</name>
</gene>
<evidence type="ECO:0000313" key="1">
    <source>
        <dbReference type="EMBL" id="TYB73227.1"/>
    </source>
</evidence>
<dbReference type="PROSITE" id="PS51257">
    <property type="entry name" value="PROKAR_LIPOPROTEIN"/>
    <property type="match status" value="1"/>
</dbReference>
<dbReference type="Proteomes" id="UP000324358">
    <property type="component" value="Unassembled WGS sequence"/>
</dbReference>